<organism evidence="3 4">
    <name type="scientific">Phanerochaete carnosa (strain HHB-10118-sp)</name>
    <name type="common">White-rot fungus</name>
    <name type="synonym">Peniophora carnosa</name>
    <dbReference type="NCBI Taxonomy" id="650164"/>
    <lineage>
        <taxon>Eukaryota</taxon>
        <taxon>Fungi</taxon>
        <taxon>Dikarya</taxon>
        <taxon>Basidiomycota</taxon>
        <taxon>Agaricomycotina</taxon>
        <taxon>Agaricomycetes</taxon>
        <taxon>Polyporales</taxon>
        <taxon>Phanerochaetaceae</taxon>
        <taxon>Phanerochaete</taxon>
    </lineage>
</organism>
<dbReference type="KEGG" id="pco:PHACADRAFT_135336"/>
<protein>
    <submittedName>
        <fullName evidence="3">Uncharacterized protein</fullName>
    </submittedName>
</protein>
<feature type="region of interest" description="Disordered" evidence="1">
    <location>
        <begin position="1"/>
        <end position="82"/>
    </location>
</feature>
<evidence type="ECO:0000313" key="3">
    <source>
        <dbReference type="EMBL" id="EKM61568.1"/>
    </source>
</evidence>
<accession>K5WC80</accession>
<keyword evidence="2" id="KW-0472">Membrane</keyword>
<reference evidence="3 4" key="1">
    <citation type="journal article" date="2012" name="BMC Genomics">
        <title>Comparative genomics of the white-rot fungi, Phanerochaete carnosa and P. chrysosporium, to elucidate the genetic basis of the distinct wood types they colonize.</title>
        <authorList>
            <person name="Suzuki H."/>
            <person name="MacDonald J."/>
            <person name="Syed K."/>
            <person name="Salamov A."/>
            <person name="Hori C."/>
            <person name="Aerts A."/>
            <person name="Henrissat B."/>
            <person name="Wiebenga A."/>
            <person name="vanKuyk P.A."/>
            <person name="Barry K."/>
            <person name="Lindquist E."/>
            <person name="LaButti K."/>
            <person name="Lapidus A."/>
            <person name="Lucas S."/>
            <person name="Coutinho P."/>
            <person name="Gong Y."/>
            <person name="Samejima M."/>
            <person name="Mahadevan R."/>
            <person name="Abou-Zaid M."/>
            <person name="de Vries R.P."/>
            <person name="Igarashi K."/>
            <person name="Yadav J.S."/>
            <person name="Grigoriev I.V."/>
            <person name="Master E.R."/>
        </authorList>
    </citation>
    <scope>NUCLEOTIDE SEQUENCE [LARGE SCALE GENOMIC DNA]</scope>
    <source>
        <strain evidence="3 4">HHB-10118-sp</strain>
    </source>
</reference>
<keyword evidence="2" id="KW-1133">Transmembrane helix</keyword>
<evidence type="ECO:0000256" key="1">
    <source>
        <dbReference type="SAM" id="MobiDB-lite"/>
    </source>
</evidence>
<dbReference type="GeneID" id="18908331"/>
<dbReference type="PANTHER" id="PTHR13132">
    <property type="entry name" value="ALPHA- 1,6 -FUCOSYLTRANSFERASE"/>
    <property type="match status" value="1"/>
</dbReference>
<keyword evidence="4" id="KW-1185">Reference proteome</keyword>
<dbReference type="Proteomes" id="UP000008370">
    <property type="component" value="Unassembled WGS sequence"/>
</dbReference>
<dbReference type="RefSeq" id="XP_007390976.1">
    <property type="nucleotide sequence ID" value="XM_007390914.1"/>
</dbReference>
<dbReference type="Gene3D" id="3.40.50.11350">
    <property type="match status" value="1"/>
</dbReference>
<keyword evidence="2" id="KW-0812">Transmembrane</keyword>
<evidence type="ECO:0000256" key="2">
    <source>
        <dbReference type="SAM" id="Phobius"/>
    </source>
</evidence>
<feature type="compositionally biased region" description="Polar residues" evidence="1">
    <location>
        <begin position="1"/>
        <end position="20"/>
    </location>
</feature>
<dbReference type="HOGENOM" id="CLU_034210_0_0_1"/>
<dbReference type="EMBL" id="JH930468">
    <property type="protein sequence ID" value="EKM61568.1"/>
    <property type="molecule type" value="Genomic_DNA"/>
</dbReference>
<name>K5WC80_PHACS</name>
<proteinExistence type="predicted"/>
<feature type="compositionally biased region" description="Low complexity" evidence="1">
    <location>
        <begin position="55"/>
        <end position="73"/>
    </location>
</feature>
<dbReference type="GO" id="GO:0006487">
    <property type="term" value="P:protein N-linked glycosylation"/>
    <property type="evidence" value="ECO:0007669"/>
    <property type="project" value="TreeGrafter"/>
</dbReference>
<sequence length="622" mass="68626">MPSGPLSISASGRLSASDYQPLTPRTPHSRSGYAEDAITDADLDENAGSYASYRQQQSEPLLASSASPSFPASGYRSRGDDVDATAKPIKRWQKQLSGKTVLHNTPLIVGTIVAGILLSLIVVSFKKPEALDRVVGYMPNSIPSSKPVEEVIAAEPPSPSPVYIDTMPPPGLALSYENYTQFPLTGAQYRHECDILMSGKFIHHSSYWDPPKEGILDVPHHDDVTDYHVPEGGLTKVCSRTITYQLDGTVGLVADLALMAQAAALARERNRTFLVDDTYWNRGKWTDHFQHVRARQPGPEPGCRAPPPEELVACPRFARHWVVSARTAKFHLGHPFSENYEDPYQRGIKRQKPMFEHALQSFRETIRPNAHNAQLIHSARAELASVLSLPPHDPTARNDDMSPSQQRDAEPALQAHNPDPYIAVHIRRGDRHASTFPYRGHYVPLEKFVEAARGAWTRLYGDDAGESAAAFPAPPIAYVASDSHATAHEFVSAFPASTAVFSLDSSTDPALRALAPQHEYVQEEFNNMEAEDRVRLTRGMIVDLAMLSGLWAWEDDVVPGATICTFSSNICRLSAVGLGWDRAFGFGGDDDPPYINDAEKRWIDLDNRGVVLPSWTAFEVFS</sequence>
<feature type="region of interest" description="Disordered" evidence="1">
    <location>
        <begin position="389"/>
        <end position="418"/>
    </location>
</feature>
<dbReference type="AlphaFoldDB" id="K5WC80"/>
<evidence type="ECO:0000313" key="4">
    <source>
        <dbReference type="Proteomes" id="UP000008370"/>
    </source>
</evidence>
<dbReference type="PANTHER" id="PTHR13132:SF29">
    <property type="entry name" value="ALPHA-(1,6)-FUCOSYLTRANSFERASE"/>
    <property type="match status" value="1"/>
</dbReference>
<dbReference type="OrthoDB" id="2392789at2759"/>
<gene>
    <name evidence="3" type="ORF">PHACADRAFT_135336</name>
</gene>
<dbReference type="InParanoid" id="K5WC80"/>
<feature type="transmembrane region" description="Helical" evidence="2">
    <location>
        <begin position="101"/>
        <end position="125"/>
    </location>
</feature>
<dbReference type="GO" id="GO:0046921">
    <property type="term" value="F:alpha-(1-&gt;6)-fucosyltransferase activity"/>
    <property type="evidence" value="ECO:0007669"/>
    <property type="project" value="TreeGrafter"/>
</dbReference>